<dbReference type="EMBL" id="BARS01000756">
    <property type="protein sequence ID" value="GAF82130.1"/>
    <property type="molecule type" value="Genomic_DNA"/>
</dbReference>
<evidence type="ECO:0000256" key="2">
    <source>
        <dbReference type="ARBA" id="ARBA00022737"/>
    </source>
</evidence>
<sequence length="447" mass="44880">SGQDNARNNAGEAYVILGSSDLGGTVDISKNHQDFTVVGAAPGDNLGFVVASGDVNGDGIDDVLVGARFAGSFEGGLESGLINAGEAYVIFGSPDLSGTVDTALGEQDFTVQGAKGGDFLGYALATGDVSGDGVDDIIVAAPGADGPDNARSGAGEAYVVLGSPELTGTIDVGQDQQNLTILGAVADDFLANFAASGDVNGDGIDDILLGTHMADGPDNQRRDAGEAYVILGASDLEGTLDLASGKGFLTIWGADANDWLGFYLIAADVNGDGTDDLIVGARNADGLNNARNNCGEVHLIFGSANLPSTLDMAQELQDVTLIGANQGDLLGHSLAAGDINGDGLADVLAGAPTAGAAAIGRHKVGEILVFFSPEQWPTTVDAALGKHDVAILGAETEDELGFSLASGDVNGDGIADVIGGALLADGPKNARLDGGEAYVFLSEQQAE</sequence>
<dbReference type="Gene3D" id="2.130.10.130">
    <property type="entry name" value="Integrin alpha, N-terminal"/>
    <property type="match status" value="4"/>
</dbReference>
<keyword evidence="4" id="KW-0325">Glycoprotein</keyword>
<feature type="non-terminal residue" evidence="5">
    <location>
        <position position="447"/>
    </location>
</feature>
<accession>X0U106</accession>
<dbReference type="PANTHER" id="PTHR23221">
    <property type="entry name" value="GLYCOSYLPHOSPHATIDYLINOSITOL PHOSPHOLIPASE D"/>
    <property type="match status" value="1"/>
</dbReference>
<dbReference type="InterPro" id="IPR013519">
    <property type="entry name" value="Int_alpha_beta-p"/>
</dbReference>
<evidence type="ECO:0000313" key="5">
    <source>
        <dbReference type="EMBL" id="GAF82130.1"/>
    </source>
</evidence>
<dbReference type="PRINTS" id="PR01185">
    <property type="entry name" value="INTEGRINA"/>
</dbReference>
<proteinExistence type="predicted"/>
<dbReference type="PROSITE" id="PS51470">
    <property type="entry name" value="FG_GAP"/>
    <property type="match status" value="4"/>
</dbReference>
<organism evidence="5">
    <name type="scientific">marine sediment metagenome</name>
    <dbReference type="NCBI Taxonomy" id="412755"/>
    <lineage>
        <taxon>unclassified sequences</taxon>
        <taxon>metagenomes</taxon>
        <taxon>ecological metagenomes</taxon>
    </lineage>
</organism>
<dbReference type="AlphaFoldDB" id="X0U106"/>
<keyword evidence="2" id="KW-0677">Repeat</keyword>
<keyword evidence="1" id="KW-0732">Signal</keyword>
<dbReference type="GO" id="GO:0007155">
    <property type="term" value="P:cell adhesion"/>
    <property type="evidence" value="ECO:0007669"/>
    <property type="project" value="InterPro"/>
</dbReference>
<dbReference type="PANTHER" id="PTHR23221:SF7">
    <property type="entry name" value="PHOSPHATIDYLINOSITOL-GLYCAN-SPECIFIC PHOSPHOLIPASE D"/>
    <property type="match status" value="1"/>
</dbReference>
<keyword evidence="3" id="KW-0378">Hydrolase</keyword>
<dbReference type="GO" id="GO:0008305">
    <property type="term" value="C:integrin complex"/>
    <property type="evidence" value="ECO:0007669"/>
    <property type="project" value="InterPro"/>
</dbReference>
<reference evidence="5" key="1">
    <citation type="journal article" date="2014" name="Front. Microbiol.">
        <title>High frequency of phylogenetically diverse reductive dehalogenase-homologous genes in deep subseafloor sedimentary metagenomes.</title>
        <authorList>
            <person name="Kawai M."/>
            <person name="Futagami T."/>
            <person name="Toyoda A."/>
            <person name="Takaki Y."/>
            <person name="Nishi S."/>
            <person name="Hori S."/>
            <person name="Arai W."/>
            <person name="Tsubouchi T."/>
            <person name="Morono Y."/>
            <person name="Uchiyama I."/>
            <person name="Ito T."/>
            <person name="Fujiyama A."/>
            <person name="Inagaki F."/>
            <person name="Takami H."/>
        </authorList>
    </citation>
    <scope>NUCLEOTIDE SEQUENCE</scope>
    <source>
        <strain evidence="5">Expedition CK06-06</strain>
    </source>
</reference>
<evidence type="ECO:0000256" key="4">
    <source>
        <dbReference type="ARBA" id="ARBA00023180"/>
    </source>
</evidence>
<evidence type="ECO:0000256" key="1">
    <source>
        <dbReference type="ARBA" id="ARBA00022729"/>
    </source>
</evidence>
<evidence type="ECO:0000256" key="3">
    <source>
        <dbReference type="ARBA" id="ARBA00022801"/>
    </source>
</evidence>
<feature type="non-terminal residue" evidence="5">
    <location>
        <position position="1"/>
    </location>
</feature>
<comment type="caution">
    <text evidence="5">The sequence shown here is derived from an EMBL/GenBank/DDBJ whole genome shotgun (WGS) entry which is preliminary data.</text>
</comment>
<dbReference type="GO" id="GO:0016787">
    <property type="term" value="F:hydrolase activity"/>
    <property type="evidence" value="ECO:0007669"/>
    <property type="project" value="UniProtKB-KW"/>
</dbReference>
<protein>
    <submittedName>
        <fullName evidence="5">Uncharacterized protein</fullName>
    </submittedName>
</protein>
<dbReference type="Pfam" id="PF01839">
    <property type="entry name" value="FG-GAP"/>
    <property type="match status" value="6"/>
</dbReference>
<dbReference type="SMART" id="SM00191">
    <property type="entry name" value="Int_alpha"/>
    <property type="match status" value="6"/>
</dbReference>
<dbReference type="InterPro" id="IPR013517">
    <property type="entry name" value="FG-GAP"/>
</dbReference>
<name>X0U106_9ZZZZ</name>
<dbReference type="SUPFAM" id="SSF69318">
    <property type="entry name" value="Integrin alpha N-terminal domain"/>
    <property type="match status" value="1"/>
</dbReference>
<dbReference type="InterPro" id="IPR028994">
    <property type="entry name" value="Integrin_alpha_N"/>
</dbReference>
<dbReference type="InterPro" id="IPR000413">
    <property type="entry name" value="Integrin_alpha"/>
</dbReference>
<gene>
    <name evidence="5" type="ORF">S01H1_01688</name>
</gene>